<evidence type="ECO:0000256" key="6">
    <source>
        <dbReference type="ARBA" id="ARBA00022989"/>
    </source>
</evidence>
<keyword evidence="3 12" id="KW-0813">Transport</keyword>
<dbReference type="GO" id="GO:0005886">
    <property type="term" value="C:plasma membrane"/>
    <property type="evidence" value="ECO:0007669"/>
    <property type="project" value="TreeGrafter"/>
</dbReference>
<dbReference type="InterPro" id="IPR001873">
    <property type="entry name" value="ENaC"/>
</dbReference>
<name>A0AAV6TNM7_9ARAC</name>
<evidence type="ECO:0000256" key="10">
    <source>
        <dbReference type="ARBA" id="ARBA00023201"/>
    </source>
</evidence>
<dbReference type="Pfam" id="PF00858">
    <property type="entry name" value="ASC"/>
    <property type="match status" value="1"/>
</dbReference>
<feature type="region of interest" description="Disordered" evidence="13">
    <location>
        <begin position="1"/>
        <end position="23"/>
    </location>
</feature>
<keyword evidence="5 12" id="KW-0812">Transmembrane</keyword>
<comment type="caution">
    <text evidence="14">The sequence shown here is derived from an EMBL/GenBank/DDBJ whole genome shotgun (WGS) entry which is preliminary data.</text>
</comment>
<dbReference type="PRINTS" id="PR01078">
    <property type="entry name" value="AMINACHANNEL"/>
</dbReference>
<proteinExistence type="inferred from homology"/>
<gene>
    <name evidence="14" type="ORF">JTE90_026593</name>
</gene>
<evidence type="ECO:0000256" key="8">
    <source>
        <dbReference type="ARBA" id="ARBA00023065"/>
    </source>
</evidence>
<evidence type="ECO:0000313" key="15">
    <source>
        <dbReference type="Proteomes" id="UP000827092"/>
    </source>
</evidence>
<keyword evidence="10 12" id="KW-0739">Sodium transport</keyword>
<reference evidence="14 15" key="1">
    <citation type="journal article" date="2022" name="Nat. Ecol. Evol.">
        <title>A masculinizing supergene underlies an exaggerated male reproductive morph in a spider.</title>
        <authorList>
            <person name="Hendrickx F."/>
            <person name="De Corte Z."/>
            <person name="Sonet G."/>
            <person name="Van Belleghem S.M."/>
            <person name="Kostlbacher S."/>
            <person name="Vangestel C."/>
        </authorList>
    </citation>
    <scope>NUCLEOTIDE SEQUENCE [LARGE SCALE GENOMIC DNA]</scope>
    <source>
        <strain evidence="14">W744_W776</strain>
    </source>
</reference>
<dbReference type="Proteomes" id="UP000827092">
    <property type="component" value="Unassembled WGS sequence"/>
</dbReference>
<keyword evidence="9" id="KW-0472">Membrane</keyword>
<evidence type="ECO:0000256" key="13">
    <source>
        <dbReference type="SAM" id="MobiDB-lite"/>
    </source>
</evidence>
<evidence type="ECO:0000256" key="5">
    <source>
        <dbReference type="ARBA" id="ARBA00022692"/>
    </source>
</evidence>
<evidence type="ECO:0000256" key="7">
    <source>
        <dbReference type="ARBA" id="ARBA00023053"/>
    </source>
</evidence>
<keyword evidence="4 12" id="KW-0894">Sodium channel</keyword>
<keyword evidence="6" id="KW-1133">Transmembrane helix</keyword>
<dbReference type="PANTHER" id="PTHR11690">
    <property type="entry name" value="AMILORIDE-SENSITIVE SODIUM CHANNEL-RELATED"/>
    <property type="match status" value="1"/>
</dbReference>
<comment type="subcellular location">
    <subcellularLocation>
        <location evidence="1">Membrane</location>
        <topology evidence="1">Multi-pass membrane protein</topology>
    </subcellularLocation>
</comment>
<dbReference type="GO" id="GO:0015280">
    <property type="term" value="F:ligand-gated sodium channel activity"/>
    <property type="evidence" value="ECO:0007669"/>
    <property type="project" value="TreeGrafter"/>
</dbReference>
<keyword evidence="7" id="KW-0915">Sodium</keyword>
<sequence>MELEDLSSIKNRKKNNTIQTSESCKDKMESILELEEEENKLQQRKQENVYTNAGYREAVTHFVKTMQTVNRTYEGYSFEECKDVALKTINESCLRKILDLEECRDAWNEIVDDSCLMAIMNFTDCGDLGEMGSPYRQRSFSLEPKLKKRTVVSYQANELIKECSFNGESCSIKDLKLFQSLRYGNCFTFNKAESNSSRRLMTSKTGYRSGLHMTLDVRSRDYLPTSHTIGARVIVHPSSSDPDRENLGINISPGFETSVSLQSHISRLEYPYQDRCARLRNW</sequence>
<keyword evidence="15" id="KW-1185">Reference proteome</keyword>
<dbReference type="PANTHER" id="PTHR11690:SF248">
    <property type="entry name" value="PICKPOCKET 17, ISOFORM A"/>
    <property type="match status" value="1"/>
</dbReference>
<evidence type="ECO:0000313" key="14">
    <source>
        <dbReference type="EMBL" id="KAG8173494.1"/>
    </source>
</evidence>
<protein>
    <submittedName>
        <fullName evidence="14">Uncharacterized protein</fullName>
    </submittedName>
</protein>
<evidence type="ECO:0000256" key="3">
    <source>
        <dbReference type="ARBA" id="ARBA00022448"/>
    </source>
</evidence>
<dbReference type="Gene3D" id="2.60.470.10">
    <property type="entry name" value="Acid-sensing ion channels like domains"/>
    <property type="match status" value="1"/>
</dbReference>
<evidence type="ECO:0000256" key="2">
    <source>
        <dbReference type="ARBA" id="ARBA00007193"/>
    </source>
</evidence>
<keyword evidence="8 12" id="KW-0406">Ion transport</keyword>
<keyword evidence="11 12" id="KW-0407">Ion channel</keyword>
<dbReference type="AlphaFoldDB" id="A0AAV6TNM7"/>
<evidence type="ECO:0000256" key="9">
    <source>
        <dbReference type="ARBA" id="ARBA00023136"/>
    </source>
</evidence>
<comment type="similarity">
    <text evidence="2 12">Belongs to the amiloride-sensitive sodium channel (TC 1.A.6) family.</text>
</comment>
<dbReference type="EMBL" id="JAFNEN010001705">
    <property type="protein sequence ID" value="KAG8173494.1"/>
    <property type="molecule type" value="Genomic_DNA"/>
</dbReference>
<evidence type="ECO:0000256" key="12">
    <source>
        <dbReference type="RuleBase" id="RU000679"/>
    </source>
</evidence>
<organism evidence="14 15">
    <name type="scientific">Oedothorax gibbosus</name>
    <dbReference type="NCBI Taxonomy" id="931172"/>
    <lineage>
        <taxon>Eukaryota</taxon>
        <taxon>Metazoa</taxon>
        <taxon>Ecdysozoa</taxon>
        <taxon>Arthropoda</taxon>
        <taxon>Chelicerata</taxon>
        <taxon>Arachnida</taxon>
        <taxon>Araneae</taxon>
        <taxon>Araneomorphae</taxon>
        <taxon>Entelegynae</taxon>
        <taxon>Araneoidea</taxon>
        <taxon>Linyphiidae</taxon>
        <taxon>Erigoninae</taxon>
        <taxon>Oedothorax</taxon>
    </lineage>
</organism>
<accession>A0AAV6TNM7</accession>
<evidence type="ECO:0000256" key="4">
    <source>
        <dbReference type="ARBA" id="ARBA00022461"/>
    </source>
</evidence>
<evidence type="ECO:0000256" key="1">
    <source>
        <dbReference type="ARBA" id="ARBA00004141"/>
    </source>
</evidence>
<evidence type="ECO:0000256" key="11">
    <source>
        <dbReference type="ARBA" id="ARBA00023303"/>
    </source>
</evidence>